<accession>A0A8H3FIF4</accession>
<dbReference type="AlphaFoldDB" id="A0A8H3FIF4"/>
<protein>
    <recommendedName>
        <fullName evidence="2">DUF7924 domain-containing protein</fullName>
    </recommendedName>
</protein>
<feature type="compositionally biased region" description="Basic and acidic residues" evidence="1">
    <location>
        <begin position="488"/>
        <end position="512"/>
    </location>
</feature>
<feature type="region of interest" description="Disordered" evidence="1">
    <location>
        <begin position="102"/>
        <end position="125"/>
    </location>
</feature>
<comment type="caution">
    <text evidence="3">The sequence shown here is derived from an EMBL/GenBank/DDBJ whole genome shotgun (WGS) entry which is preliminary data.</text>
</comment>
<organism evidence="3 4">
    <name type="scientific">Gomphillus americanus</name>
    <dbReference type="NCBI Taxonomy" id="1940652"/>
    <lineage>
        <taxon>Eukaryota</taxon>
        <taxon>Fungi</taxon>
        <taxon>Dikarya</taxon>
        <taxon>Ascomycota</taxon>
        <taxon>Pezizomycotina</taxon>
        <taxon>Lecanoromycetes</taxon>
        <taxon>OSLEUM clade</taxon>
        <taxon>Ostropomycetidae</taxon>
        <taxon>Ostropales</taxon>
        <taxon>Graphidaceae</taxon>
        <taxon>Gomphilloideae</taxon>
        <taxon>Gomphillus</taxon>
    </lineage>
</organism>
<reference evidence="3" key="1">
    <citation type="submission" date="2021-03" db="EMBL/GenBank/DDBJ databases">
        <authorList>
            <person name="Tagirdzhanova G."/>
        </authorList>
    </citation>
    <scope>NUCLEOTIDE SEQUENCE</scope>
</reference>
<dbReference type="InterPro" id="IPR057684">
    <property type="entry name" value="DUF7924"/>
</dbReference>
<evidence type="ECO:0000313" key="4">
    <source>
        <dbReference type="Proteomes" id="UP000664169"/>
    </source>
</evidence>
<dbReference type="OrthoDB" id="5132737at2759"/>
<feature type="region of interest" description="Disordered" evidence="1">
    <location>
        <begin position="482"/>
        <end position="512"/>
    </location>
</feature>
<keyword evidence="4" id="KW-1185">Reference proteome</keyword>
<gene>
    <name evidence="3" type="ORF">GOMPHAMPRED_003814</name>
</gene>
<evidence type="ECO:0000256" key="1">
    <source>
        <dbReference type="SAM" id="MobiDB-lite"/>
    </source>
</evidence>
<evidence type="ECO:0000259" key="2">
    <source>
        <dbReference type="Pfam" id="PF25545"/>
    </source>
</evidence>
<evidence type="ECO:0000313" key="3">
    <source>
        <dbReference type="EMBL" id="CAF9925098.1"/>
    </source>
</evidence>
<feature type="domain" description="DUF7924" evidence="2">
    <location>
        <begin position="184"/>
        <end position="409"/>
    </location>
</feature>
<proteinExistence type="predicted"/>
<dbReference type="EMBL" id="CAJPDQ010000022">
    <property type="protein sequence ID" value="CAF9925098.1"/>
    <property type="molecule type" value="Genomic_DNA"/>
</dbReference>
<dbReference type="PANTHER" id="PTHR42470:SF2">
    <property type="match status" value="1"/>
</dbReference>
<sequence length="533" mass="60619">MAKRKETDSECLASPELQHVKRQRICDNPDISTLPHGAQATVTSLYHSQATQTLDPAGCIDCRKRKGINDEYLSPKPKYLRLSSFARAGSRVTDWAESLPDEFEDMSNRSSSKRRRSSADELPPTDSMVSDFSLLRNRLDQYGIMLQDTNRLSSERQADCKKFLDGELVPGACLIYPQEELTWIIDDTAFRLEAYVQRDILPWTVPSIENLSRTKEWENSSIKEQMHSVWNIPNTMGHTQPKPDYVAGHSEKSLTSEEMEEYNKLYALHKGAKPLQINTGFLLPFLICEAKSGVMGLATAQAQNCHAGGIVVRAMYRLYQEAYLDPETAPSLDEQILVWSIDMNHETVHIYGHYGKLGDGNLANLKIYRQRIAQVQLHNEAQRFVPYNFVRNIYDTFAPKHLNRMKDALKQMRTNHSTGLSFNTSTIAIQPTDPPVNENRPDSLVESAMLRQQLAAMMQLMQTMQENMVSFEGIDTSYAKSKQQATGKKHESKLEAAEKKHEAQIEAAEKKHEAQIEKLERLLREKQNAKIGN</sequence>
<dbReference type="PANTHER" id="PTHR42470">
    <property type="entry name" value="VAST DOMAIN-CONTAINING PROTEIN"/>
    <property type="match status" value="1"/>
</dbReference>
<dbReference type="Proteomes" id="UP000664169">
    <property type="component" value="Unassembled WGS sequence"/>
</dbReference>
<dbReference type="Pfam" id="PF25545">
    <property type="entry name" value="DUF7924"/>
    <property type="match status" value="1"/>
</dbReference>
<name>A0A8H3FIF4_9LECA</name>